<dbReference type="Proteomes" id="UP000334923">
    <property type="component" value="Unassembled WGS sequence"/>
</dbReference>
<dbReference type="SMART" id="SM00938">
    <property type="entry name" value="P-II"/>
    <property type="match status" value="1"/>
</dbReference>
<dbReference type="PRINTS" id="PR00340">
    <property type="entry name" value="PIIGLNB"/>
</dbReference>
<dbReference type="PANTHER" id="PTHR30115:SF11">
    <property type="entry name" value="NITROGEN REGULATORY PROTEIN P-II HOMOLOG"/>
    <property type="match status" value="1"/>
</dbReference>
<feature type="region of interest" description="Disordered" evidence="2">
    <location>
        <begin position="127"/>
        <end position="146"/>
    </location>
</feature>
<dbReference type="PANTHER" id="PTHR30115">
    <property type="entry name" value="NITROGEN REGULATORY PROTEIN P-II"/>
    <property type="match status" value="1"/>
</dbReference>
<evidence type="ECO:0000313" key="4">
    <source>
        <dbReference type="Proteomes" id="UP000334923"/>
    </source>
</evidence>
<gene>
    <name evidence="3" type="primary">glnB</name>
    <name evidence="3" type="ORF">MAMT_00524</name>
</gene>
<dbReference type="GO" id="GO:0030234">
    <property type="term" value="F:enzyme regulator activity"/>
    <property type="evidence" value="ECO:0007669"/>
    <property type="project" value="InterPro"/>
</dbReference>
<accession>A0A5E6M7D7</accession>
<evidence type="ECO:0000313" key="3">
    <source>
        <dbReference type="EMBL" id="VVM05226.1"/>
    </source>
</evidence>
<protein>
    <submittedName>
        <fullName evidence="3">Nitrogen regulatory protein P-II 1</fullName>
    </submittedName>
</protein>
<dbReference type="EMBL" id="CABFVA020000016">
    <property type="protein sequence ID" value="VVM05226.1"/>
    <property type="molecule type" value="Genomic_DNA"/>
</dbReference>
<dbReference type="SUPFAM" id="SSF54913">
    <property type="entry name" value="GlnB-like"/>
    <property type="match status" value="1"/>
</dbReference>
<organism evidence="3 4">
    <name type="scientific">Methylacidimicrobium tartarophylax</name>
    <dbReference type="NCBI Taxonomy" id="1041768"/>
    <lineage>
        <taxon>Bacteria</taxon>
        <taxon>Pseudomonadati</taxon>
        <taxon>Verrucomicrobiota</taxon>
        <taxon>Methylacidimicrobium</taxon>
    </lineage>
</organism>
<name>A0A5E6M7D7_9BACT</name>
<dbReference type="PROSITE" id="PS51343">
    <property type="entry name" value="PII_GLNB_DOM"/>
    <property type="match status" value="1"/>
</dbReference>
<evidence type="ECO:0000256" key="2">
    <source>
        <dbReference type="SAM" id="MobiDB-lite"/>
    </source>
</evidence>
<dbReference type="OrthoDB" id="195054at2"/>
<dbReference type="InterPro" id="IPR002187">
    <property type="entry name" value="N-reg_PII"/>
</dbReference>
<dbReference type="Gene3D" id="3.30.70.120">
    <property type="match status" value="1"/>
</dbReference>
<dbReference type="RefSeq" id="WP_142659378.1">
    <property type="nucleotide sequence ID" value="NZ_CABFVA020000016.1"/>
</dbReference>
<dbReference type="GO" id="GO:0006808">
    <property type="term" value="P:regulation of nitrogen utilization"/>
    <property type="evidence" value="ECO:0007669"/>
    <property type="project" value="InterPro"/>
</dbReference>
<reference evidence="3 4" key="1">
    <citation type="submission" date="2019-09" db="EMBL/GenBank/DDBJ databases">
        <authorList>
            <person name="Cremers G."/>
        </authorList>
    </citation>
    <scope>NUCLEOTIDE SEQUENCE [LARGE SCALE GENOMIC DNA]</scope>
    <source>
        <strain evidence="3">4A</strain>
    </source>
</reference>
<feature type="modified residue" description="O-UMP-tyrosine" evidence="1">
    <location>
        <position position="67"/>
    </location>
</feature>
<keyword evidence="1" id="KW-0597">Phosphoprotein</keyword>
<dbReference type="InterPro" id="IPR011322">
    <property type="entry name" value="N-reg_PII-like_a/b"/>
</dbReference>
<proteinExistence type="predicted"/>
<dbReference type="GO" id="GO:0005829">
    <property type="term" value="C:cytosol"/>
    <property type="evidence" value="ECO:0007669"/>
    <property type="project" value="TreeGrafter"/>
</dbReference>
<feature type="compositionally biased region" description="Basic and acidic residues" evidence="2">
    <location>
        <begin position="127"/>
        <end position="136"/>
    </location>
</feature>
<sequence length="146" mass="16106">MRDQLAAPDPVLSFGLFQKVEAVIPRFCLGDLREALASRGIHHALISRVKGLEKATAGAERYFGNDYLPEFLPRTKIELILPVEIVPAAVKTILRKARIHEAQDRILLSPILRVISINPPHEALREKAASSEEQAGKRAKTAQALA</sequence>
<dbReference type="InterPro" id="IPR015867">
    <property type="entry name" value="N-reg_PII/ATP_PRibTrfase_C"/>
</dbReference>
<dbReference type="GO" id="GO:0005524">
    <property type="term" value="F:ATP binding"/>
    <property type="evidence" value="ECO:0007669"/>
    <property type="project" value="TreeGrafter"/>
</dbReference>
<dbReference type="AlphaFoldDB" id="A0A5E6M7D7"/>
<evidence type="ECO:0000256" key="1">
    <source>
        <dbReference type="PIRSR" id="PIRSR602187-50"/>
    </source>
</evidence>
<keyword evidence="4" id="KW-1185">Reference proteome</keyword>
<dbReference type="Pfam" id="PF00543">
    <property type="entry name" value="P-II"/>
    <property type="match status" value="1"/>
</dbReference>